<gene>
    <name evidence="2" type="ORF">UCDDS831_g01575</name>
</gene>
<dbReference type="InterPro" id="IPR028211">
    <property type="entry name" value="Ntr2"/>
</dbReference>
<organism evidence="2 3">
    <name type="scientific">Diplodia seriata</name>
    <dbReference type="NCBI Taxonomy" id="420778"/>
    <lineage>
        <taxon>Eukaryota</taxon>
        <taxon>Fungi</taxon>
        <taxon>Dikarya</taxon>
        <taxon>Ascomycota</taxon>
        <taxon>Pezizomycotina</taxon>
        <taxon>Dothideomycetes</taxon>
        <taxon>Dothideomycetes incertae sedis</taxon>
        <taxon>Botryosphaeriales</taxon>
        <taxon>Botryosphaeriaceae</taxon>
        <taxon>Diplodia</taxon>
    </lineage>
</organism>
<feature type="region of interest" description="Disordered" evidence="1">
    <location>
        <begin position="1"/>
        <end position="216"/>
    </location>
</feature>
<feature type="compositionally biased region" description="Low complexity" evidence="1">
    <location>
        <begin position="23"/>
        <end position="33"/>
    </location>
</feature>
<dbReference type="GO" id="GO:0000390">
    <property type="term" value="P:spliceosomal complex disassembly"/>
    <property type="evidence" value="ECO:0007669"/>
    <property type="project" value="InterPro"/>
</dbReference>
<feature type="compositionally biased region" description="Basic and acidic residues" evidence="1">
    <location>
        <begin position="86"/>
        <end position="95"/>
    </location>
</feature>
<dbReference type="Pfam" id="PF15458">
    <property type="entry name" value="NTR2"/>
    <property type="match status" value="1"/>
</dbReference>
<feature type="compositionally biased region" description="Acidic residues" evidence="1">
    <location>
        <begin position="204"/>
        <end position="213"/>
    </location>
</feature>
<feature type="compositionally biased region" description="Basic residues" evidence="1">
    <location>
        <begin position="1"/>
        <end position="12"/>
    </location>
</feature>
<dbReference type="Proteomes" id="UP000034182">
    <property type="component" value="Unassembled WGS sequence"/>
</dbReference>
<dbReference type="AlphaFoldDB" id="A0A0G2HBX2"/>
<evidence type="ECO:0000256" key="1">
    <source>
        <dbReference type="SAM" id="MobiDB-lite"/>
    </source>
</evidence>
<accession>A0A0G2HBX2</accession>
<reference evidence="2 3" key="2">
    <citation type="submission" date="2015-05" db="EMBL/GenBank/DDBJ databases">
        <title>Distinctive expansion of gene families associated with plant cell wall degradation and secondary metabolism in the genomes of grapevine trunk pathogens.</title>
        <authorList>
            <person name="Lawrence D.P."/>
            <person name="Travadon R."/>
            <person name="Rolshausen P.E."/>
            <person name="Baumgartner K."/>
        </authorList>
    </citation>
    <scope>NUCLEOTIDE SEQUENCE [LARGE SCALE GENOMIC DNA]</scope>
    <source>
        <strain evidence="2">DS831</strain>
    </source>
</reference>
<proteinExistence type="predicted"/>
<protein>
    <submittedName>
        <fullName evidence="2">Uncharacterized protein</fullName>
    </submittedName>
</protein>
<feature type="compositionally biased region" description="Basic and acidic residues" evidence="1">
    <location>
        <begin position="257"/>
        <end position="273"/>
    </location>
</feature>
<evidence type="ECO:0000313" key="2">
    <source>
        <dbReference type="EMBL" id="KKY26065.1"/>
    </source>
</evidence>
<feature type="compositionally biased region" description="Basic and acidic residues" evidence="1">
    <location>
        <begin position="110"/>
        <end position="128"/>
    </location>
</feature>
<dbReference type="GO" id="GO:0071008">
    <property type="term" value="C:U2-type post-mRNA release spliceosomal complex"/>
    <property type="evidence" value="ECO:0007669"/>
    <property type="project" value="InterPro"/>
</dbReference>
<name>A0A0G2HBX2_9PEZI</name>
<feature type="region of interest" description="Disordered" evidence="1">
    <location>
        <begin position="257"/>
        <end position="300"/>
    </location>
</feature>
<reference evidence="2 3" key="1">
    <citation type="submission" date="2015-03" db="EMBL/GenBank/DDBJ databases">
        <authorList>
            <person name="Morales-Cruz A."/>
            <person name="Amrine K.C."/>
            <person name="Cantu D."/>
        </authorList>
    </citation>
    <scope>NUCLEOTIDE SEQUENCE [LARGE SCALE GENOMIC DNA]</scope>
    <source>
        <strain evidence="2">DS831</strain>
    </source>
</reference>
<comment type="caution">
    <text evidence="2">The sequence shown here is derived from an EMBL/GenBank/DDBJ whole genome shotgun (WGS) entry which is preliminary data.</text>
</comment>
<evidence type="ECO:0000313" key="3">
    <source>
        <dbReference type="Proteomes" id="UP000034182"/>
    </source>
</evidence>
<sequence>MRKSFGARRVPRKVGQEEDEDAGATSSGTDAGAQTPEPVVKRAPASKTKKRSSLRLSFGPGESATEGEDDNGAVFTPKKSNLSRIAAEKNAERKGFRVSLSSDQLPAQRDVTDERPSYSKEALAELRDSQPSTPKPSADDDDEPEGKEVDIAAKFGPLASLKSSSAIPTDAEIREKKERRRRLAQEPGFMSLDGDEVKERTVYDDENAYDSDDLDRPRDVTIRTTIKEKYPEGRLVREDEDVAEGFDEFVEDGRISLGRKAEREAARKRREEMASMIADAEGGGSGDDGSDDSEDERNAA</sequence>
<feature type="compositionally biased region" description="Acidic residues" evidence="1">
    <location>
        <begin position="288"/>
        <end position="300"/>
    </location>
</feature>
<dbReference type="EMBL" id="LAQI01000033">
    <property type="protein sequence ID" value="KKY26065.1"/>
    <property type="molecule type" value="Genomic_DNA"/>
</dbReference>